<name>A0A0P6XL90_9CHLR</name>
<comment type="subcellular location">
    <subcellularLocation>
        <location evidence="1">Cell membrane</location>
        <topology evidence="1">Multi-pass membrane protein</topology>
    </subcellularLocation>
</comment>
<feature type="transmembrane region" description="Helical" evidence="8">
    <location>
        <begin position="21"/>
        <end position="41"/>
    </location>
</feature>
<dbReference type="InterPro" id="IPR051449">
    <property type="entry name" value="ABC-2_transporter_component"/>
</dbReference>
<comment type="caution">
    <text evidence="10">The sequence shown here is derived from an EMBL/GenBank/DDBJ whole genome shotgun (WGS) entry which is preliminary data.</text>
</comment>
<dbReference type="EMBL" id="LGKO01000002">
    <property type="protein sequence ID" value="KPL84223.1"/>
    <property type="molecule type" value="Genomic_DNA"/>
</dbReference>
<proteinExistence type="inferred from homology"/>
<evidence type="ECO:0000259" key="9">
    <source>
        <dbReference type="PROSITE" id="PS51012"/>
    </source>
</evidence>
<accession>A0A0P6XL90</accession>
<dbReference type="PANTHER" id="PTHR30294:SF38">
    <property type="entry name" value="TRANSPORT PERMEASE PROTEIN"/>
    <property type="match status" value="1"/>
</dbReference>
<dbReference type="AlphaFoldDB" id="A0A0P6XL90"/>
<evidence type="ECO:0000313" key="10">
    <source>
        <dbReference type="EMBL" id="KPL84223.1"/>
    </source>
</evidence>
<dbReference type="RefSeq" id="WP_054520692.1">
    <property type="nucleotide sequence ID" value="NZ_LGKO01000002.1"/>
</dbReference>
<feature type="transmembrane region" description="Helical" evidence="8">
    <location>
        <begin position="370"/>
        <end position="390"/>
    </location>
</feature>
<evidence type="ECO:0000256" key="4">
    <source>
        <dbReference type="ARBA" id="ARBA00022475"/>
    </source>
</evidence>
<evidence type="ECO:0000256" key="5">
    <source>
        <dbReference type="ARBA" id="ARBA00022692"/>
    </source>
</evidence>
<reference evidence="10 11" key="1">
    <citation type="submission" date="2015-07" db="EMBL/GenBank/DDBJ databases">
        <title>Whole genome sequence of Thermanaerothrix daxensis DSM 23592.</title>
        <authorList>
            <person name="Hemp J."/>
            <person name="Ward L.M."/>
            <person name="Pace L.A."/>
            <person name="Fischer W.W."/>
        </authorList>
    </citation>
    <scope>NUCLEOTIDE SEQUENCE [LARGE SCALE GENOMIC DNA]</scope>
    <source>
        <strain evidence="10 11">GNS-1</strain>
    </source>
</reference>
<sequence length="398" mass="44090">MRAIWAIVRKDVILRFASPGEWLFFIVLPILFTFVLGTANFGSDGRVSLPVVDEAGSDLALRVIRALEAAPGLRPEKLSRVEAEERFQARKVDFWLYLPPELEEERLLEGEPVQVVLYQRPNNLRALAVQRAVEAAVGKESLTIEAAQIAVRMAEYYTRFDTDAERQQYFDESAQLAQTLIAQSPERLEVVRPPSAPVYDPRASASAGQLISWVFIPLFGISALFAYERNTGTLARILTTPTSRAIFLIGTIGGQVLVALGQMLLLIGFGILVLKLPWGRDPLSLALLLLTSALAAAAIGVFMGTWIKNEAQANNLSILMGMVMALLGGCWYPLEFFPEPVKVVVHVLPTTWALEGMLNYLLRGSTGVVLFPYLGALLTFAVLFFTLGVWRLRREQQV</sequence>
<evidence type="ECO:0000256" key="8">
    <source>
        <dbReference type="SAM" id="Phobius"/>
    </source>
</evidence>
<dbReference type="OrthoDB" id="266913at2"/>
<dbReference type="PROSITE" id="PS51012">
    <property type="entry name" value="ABC_TM2"/>
    <property type="match status" value="1"/>
</dbReference>
<dbReference type="PANTHER" id="PTHR30294">
    <property type="entry name" value="MEMBRANE COMPONENT OF ABC TRANSPORTER YHHJ-RELATED"/>
    <property type="match status" value="1"/>
</dbReference>
<evidence type="ECO:0000256" key="6">
    <source>
        <dbReference type="ARBA" id="ARBA00022989"/>
    </source>
</evidence>
<keyword evidence="11" id="KW-1185">Reference proteome</keyword>
<dbReference type="Proteomes" id="UP000050544">
    <property type="component" value="Unassembled WGS sequence"/>
</dbReference>
<keyword evidence="4" id="KW-1003">Cell membrane</keyword>
<comment type="similarity">
    <text evidence="2">Belongs to the ABC-2 integral membrane protein family.</text>
</comment>
<dbReference type="InterPro" id="IPR013525">
    <property type="entry name" value="ABC2_TM"/>
</dbReference>
<feature type="transmembrane region" description="Helical" evidence="8">
    <location>
        <begin position="247"/>
        <end position="273"/>
    </location>
</feature>
<feature type="transmembrane region" description="Helical" evidence="8">
    <location>
        <begin position="285"/>
        <end position="304"/>
    </location>
</feature>
<keyword evidence="3" id="KW-0813">Transport</keyword>
<gene>
    <name evidence="10" type="ORF">SE15_03445</name>
</gene>
<dbReference type="Pfam" id="PF12698">
    <property type="entry name" value="ABC2_membrane_3"/>
    <property type="match status" value="1"/>
</dbReference>
<keyword evidence="6 8" id="KW-1133">Transmembrane helix</keyword>
<organism evidence="10 11">
    <name type="scientific">Thermanaerothrix daxensis</name>
    <dbReference type="NCBI Taxonomy" id="869279"/>
    <lineage>
        <taxon>Bacteria</taxon>
        <taxon>Bacillati</taxon>
        <taxon>Chloroflexota</taxon>
        <taxon>Anaerolineae</taxon>
        <taxon>Anaerolineales</taxon>
        <taxon>Anaerolineaceae</taxon>
        <taxon>Thermanaerothrix</taxon>
    </lineage>
</organism>
<dbReference type="GO" id="GO:0005886">
    <property type="term" value="C:plasma membrane"/>
    <property type="evidence" value="ECO:0007669"/>
    <property type="project" value="UniProtKB-SubCell"/>
</dbReference>
<feature type="transmembrane region" description="Helical" evidence="8">
    <location>
        <begin position="210"/>
        <end position="227"/>
    </location>
</feature>
<dbReference type="InterPro" id="IPR047817">
    <property type="entry name" value="ABC2_TM_bact-type"/>
</dbReference>
<dbReference type="GO" id="GO:0140359">
    <property type="term" value="F:ABC-type transporter activity"/>
    <property type="evidence" value="ECO:0007669"/>
    <property type="project" value="InterPro"/>
</dbReference>
<keyword evidence="7 8" id="KW-0472">Membrane</keyword>
<feature type="transmembrane region" description="Helical" evidence="8">
    <location>
        <begin position="316"/>
        <end position="334"/>
    </location>
</feature>
<evidence type="ECO:0000256" key="3">
    <source>
        <dbReference type="ARBA" id="ARBA00022448"/>
    </source>
</evidence>
<evidence type="ECO:0000256" key="2">
    <source>
        <dbReference type="ARBA" id="ARBA00007783"/>
    </source>
</evidence>
<keyword evidence="5 8" id="KW-0812">Transmembrane</keyword>
<dbReference type="STRING" id="869279.SE15_03445"/>
<evidence type="ECO:0000313" key="11">
    <source>
        <dbReference type="Proteomes" id="UP000050544"/>
    </source>
</evidence>
<evidence type="ECO:0000256" key="7">
    <source>
        <dbReference type="ARBA" id="ARBA00023136"/>
    </source>
</evidence>
<feature type="domain" description="ABC transmembrane type-2" evidence="9">
    <location>
        <begin position="170"/>
        <end position="395"/>
    </location>
</feature>
<protein>
    <recommendedName>
        <fullName evidence="9">ABC transmembrane type-2 domain-containing protein</fullName>
    </recommendedName>
</protein>
<evidence type="ECO:0000256" key="1">
    <source>
        <dbReference type="ARBA" id="ARBA00004651"/>
    </source>
</evidence>